<reference evidence="2" key="1">
    <citation type="submission" date="2016-04" db="EMBL/GenBank/DDBJ databases">
        <authorList>
            <person name="Evans L.H."/>
            <person name="Alamgir A."/>
            <person name="Owens N."/>
            <person name="Weber N.D."/>
            <person name="Virtaneva K."/>
            <person name="Barbian K."/>
            <person name="Babar A."/>
            <person name="Rosenke K."/>
        </authorList>
    </citation>
    <scope>NUCLEOTIDE SEQUENCE</scope>
    <source>
        <strain evidence="2">86</strain>
    </source>
</reference>
<feature type="compositionally biased region" description="Basic and acidic residues" evidence="1">
    <location>
        <begin position="150"/>
        <end position="160"/>
    </location>
</feature>
<sequence length="216" mass="24018">MIRNFLDDLRRTAGLNGSRTAIIDGRTGDALDWAAMDRRSDDAAAFLAARGVGAGRAIHYPQVFPHGTGFILDLSLKARDGSFTVMRGFSADGLTFGDWNEDMPRTFRRGLAHRIRRRLRRHAERFALGLAHSHVIPGETATYLPRLSPERARPRLDGRGAPRRRRTRRGADGVFPRRSGGCLGRLLRRRSLRDAAGLSGFYRSRIFAAGIPAQIS</sequence>
<feature type="region of interest" description="Disordered" evidence="1">
    <location>
        <begin position="150"/>
        <end position="176"/>
    </location>
</feature>
<dbReference type="SUPFAM" id="SSF56801">
    <property type="entry name" value="Acetyl-CoA synthetase-like"/>
    <property type="match status" value="1"/>
</dbReference>
<dbReference type="Gene3D" id="3.40.50.980">
    <property type="match status" value="1"/>
</dbReference>
<gene>
    <name evidence="2" type="ORF">KL86APRO_12671</name>
</gene>
<proteinExistence type="predicted"/>
<evidence type="ECO:0000256" key="1">
    <source>
        <dbReference type="SAM" id="MobiDB-lite"/>
    </source>
</evidence>
<name>A0A212KE20_9PROT</name>
<protein>
    <submittedName>
        <fullName evidence="2">Uncharacterized protein</fullName>
    </submittedName>
</protein>
<accession>A0A212KE20</accession>
<evidence type="ECO:0000313" key="2">
    <source>
        <dbReference type="EMBL" id="SBW09775.1"/>
    </source>
</evidence>
<dbReference type="EMBL" id="FLUO01000001">
    <property type="protein sequence ID" value="SBW09775.1"/>
    <property type="molecule type" value="Genomic_DNA"/>
</dbReference>
<dbReference type="AlphaFoldDB" id="A0A212KE20"/>
<organism evidence="2">
    <name type="scientific">uncultured Alphaproteobacteria bacterium</name>
    <dbReference type="NCBI Taxonomy" id="91750"/>
    <lineage>
        <taxon>Bacteria</taxon>
        <taxon>Pseudomonadati</taxon>
        <taxon>Pseudomonadota</taxon>
        <taxon>Alphaproteobacteria</taxon>
        <taxon>environmental samples</taxon>
    </lineage>
</organism>